<name>A0A0C1ZWA4_9BACT</name>
<organism evidence="1 2">
    <name type="scientific">Enhygromyxa salina</name>
    <dbReference type="NCBI Taxonomy" id="215803"/>
    <lineage>
        <taxon>Bacteria</taxon>
        <taxon>Pseudomonadati</taxon>
        <taxon>Myxococcota</taxon>
        <taxon>Polyangia</taxon>
        <taxon>Nannocystales</taxon>
        <taxon>Nannocystaceae</taxon>
        <taxon>Enhygromyxa</taxon>
    </lineage>
</organism>
<protein>
    <submittedName>
        <fullName evidence="1">Uncharacterized protein</fullName>
    </submittedName>
</protein>
<comment type="caution">
    <text evidence="1">The sequence shown here is derived from an EMBL/GenBank/DDBJ whole genome shotgun (WGS) entry which is preliminary data.</text>
</comment>
<evidence type="ECO:0000313" key="1">
    <source>
        <dbReference type="EMBL" id="KIG15328.1"/>
    </source>
</evidence>
<accession>A0A0C1ZWA4</accession>
<dbReference type="RefSeq" id="WP_153258380.1">
    <property type="nucleotide sequence ID" value="NZ_JMCC02000056.1"/>
</dbReference>
<dbReference type="AlphaFoldDB" id="A0A0C1ZWA4"/>
<gene>
    <name evidence="1" type="ORF">DB30_05660</name>
</gene>
<reference evidence="1 2" key="1">
    <citation type="submission" date="2014-12" db="EMBL/GenBank/DDBJ databases">
        <title>Genome assembly of Enhygromyxa salina DSM 15201.</title>
        <authorList>
            <person name="Sharma G."/>
            <person name="Subramanian S."/>
        </authorList>
    </citation>
    <scope>NUCLEOTIDE SEQUENCE [LARGE SCALE GENOMIC DNA]</scope>
    <source>
        <strain evidence="1 2">DSM 15201</strain>
    </source>
</reference>
<proteinExistence type="predicted"/>
<sequence>MTISRADGTYVNKLTRLANLDVLVLDDFLISPLKDVECPGMVSVPPSVGAHPWY</sequence>
<dbReference type="EMBL" id="JMCC02000056">
    <property type="protein sequence ID" value="KIG15328.1"/>
    <property type="molecule type" value="Genomic_DNA"/>
</dbReference>
<dbReference type="Proteomes" id="UP000031599">
    <property type="component" value="Unassembled WGS sequence"/>
</dbReference>
<evidence type="ECO:0000313" key="2">
    <source>
        <dbReference type="Proteomes" id="UP000031599"/>
    </source>
</evidence>